<accession>A0A8S9TC57</accession>
<reference evidence="3" key="2">
    <citation type="submission" date="2019-11" db="EMBL/GenBank/DDBJ databases">
        <title>Improved Assembly of Tolypothrix boutellei genome.</title>
        <authorList>
            <person name="Sarangi A.N."/>
            <person name="Mukherjee M."/>
            <person name="Ghosh S."/>
            <person name="Singh D."/>
            <person name="Das A."/>
            <person name="Kant S."/>
            <person name="Prusty A."/>
            <person name="Tripathy S."/>
        </authorList>
    </citation>
    <scope>NUCLEOTIDE SEQUENCE</scope>
    <source>
        <strain evidence="3">VB521301</strain>
    </source>
</reference>
<dbReference type="Proteomes" id="UP000029738">
    <property type="component" value="Unassembled WGS sequence"/>
</dbReference>
<organism evidence="3 4">
    <name type="scientific">Tolypothrix bouteillei VB521301</name>
    <dbReference type="NCBI Taxonomy" id="1479485"/>
    <lineage>
        <taxon>Bacteria</taxon>
        <taxon>Bacillati</taxon>
        <taxon>Cyanobacteriota</taxon>
        <taxon>Cyanophyceae</taxon>
        <taxon>Nostocales</taxon>
        <taxon>Tolypothrichaceae</taxon>
        <taxon>Tolypothrix</taxon>
    </lineage>
</organism>
<feature type="coiled-coil region" evidence="1">
    <location>
        <begin position="129"/>
        <end position="156"/>
    </location>
</feature>
<comment type="caution">
    <text evidence="3">The sequence shown here is derived from an EMBL/GenBank/DDBJ whole genome shotgun (WGS) entry which is preliminary data.</text>
</comment>
<evidence type="ECO:0000256" key="1">
    <source>
        <dbReference type="SAM" id="Coils"/>
    </source>
</evidence>
<protein>
    <submittedName>
        <fullName evidence="3">Uncharacterized protein</fullName>
    </submittedName>
</protein>
<evidence type="ECO:0000256" key="2">
    <source>
        <dbReference type="SAM" id="MobiDB-lite"/>
    </source>
</evidence>
<keyword evidence="4" id="KW-1185">Reference proteome</keyword>
<proteinExistence type="predicted"/>
<feature type="region of interest" description="Disordered" evidence="2">
    <location>
        <begin position="610"/>
        <end position="636"/>
    </location>
</feature>
<dbReference type="PANTHER" id="PTHR45615:SF63">
    <property type="entry name" value="CHROMOSOME UNDETERMINED SCAFFOLD_10, WHOLE GENOME SHOTGUN SEQUENCE"/>
    <property type="match status" value="1"/>
</dbReference>
<keyword evidence="1" id="KW-0175">Coiled coil</keyword>
<evidence type="ECO:0000313" key="3">
    <source>
        <dbReference type="EMBL" id="KAF3889746.1"/>
    </source>
</evidence>
<gene>
    <name evidence="3" type="ORF">DA73_0400032955</name>
</gene>
<sequence length="782" mass="86272">MKDSINRNGLEITETVSVAGSVAGSVFAVFSQQLIYAVAPLSLALSLSLINRRRFEQGLQENITAVSSEMGTRVTHVDRQLSAQMESVRTSVETLSAVPIPAPFDPTNLEQQIEELKTALIHTKQITSQSATKQEIEDFNQKIKQLQASISSLTEAFNQRSELQQIEHLSQSTAQLQQQVSALSPIPAPFDPTGLEQQIQQLQASMSSLTEAFNQRSELQKIEDLNQSSTQLQEQVSALPPIPAPFDPTGLEQQIQQLQACVSSLTEAFNQRSELQQIEDLSQSTAQLQQQVSALPPIPAPFDPTGLEQQIQQLQASISSLTEAFNQRSELQQIEHLNQSTAQLQQQVSALPPIPAPFDPTGLEQQIQQLQACVSSLTEAFNQRSELQQIERLSQSTAQLQQQVSALPPIPAPFDPTGLEQQIQQLQASMSSLTEAFNQRLELQQIERLSQSSTAQLQEQVSALPPIPAPFDPTGLEQQIQQLQACVSSLTEAFNQRSELQQIEHLSQNTAQLQQQVSALPPIPAPFDPTGLEQQIQQLQACVSSLTEAFNQRSELQQIERLSQSTAQLQEQVSALPPIPAPFDPTGLEQQIQQLQACVSSLTEAFNQRSELQQGTAKSDRTTVPTQEQSSELSPITHRVASSNGRQLTTSLKNQRLSVEALMAMAEAHGIGKEFQMVIQAAKKHHLTLNPWPTNLMISPAAHLLCTARRNSSQCLFIISGQPAMDGKVRLWVSTHTIAEFYPVSQQTVTSLLGFDGWREMDKVQIEEFVASLNRLFEEASV</sequence>
<reference evidence="3" key="1">
    <citation type="journal article" date="2015" name="Genome Announc.">
        <title>Draft Genome Sequence of Tolypothrix boutellei Strain VB521301.</title>
        <authorList>
            <person name="Chandrababunaidu M.M."/>
            <person name="Singh D."/>
            <person name="Sen D."/>
            <person name="Bhan S."/>
            <person name="Das S."/>
            <person name="Gupta A."/>
            <person name="Adhikary S.P."/>
            <person name="Tripathy S."/>
        </authorList>
    </citation>
    <scope>NUCLEOTIDE SEQUENCE</scope>
    <source>
        <strain evidence="3">VB521301</strain>
    </source>
</reference>
<dbReference type="Gene3D" id="1.20.58.60">
    <property type="match status" value="1"/>
</dbReference>
<evidence type="ECO:0000313" key="4">
    <source>
        <dbReference type="Proteomes" id="UP000029738"/>
    </source>
</evidence>
<dbReference type="PANTHER" id="PTHR45615">
    <property type="entry name" value="MYOSIN HEAVY CHAIN, NON-MUSCLE"/>
    <property type="match status" value="1"/>
</dbReference>
<dbReference type="RefSeq" id="WP_167844797.1">
    <property type="nucleotide sequence ID" value="NZ_JHEG04000001.1"/>
</dbReference>
<name>A0A8S9TC57_9CYAN</name>
<dbReference type="AlphaFoldDB" id="A0A8S9TC57"/>
<dbReference type="EMBL" id="JHEG04000001">
    <property type="protein sequence ID" value="KAF3889746.1"/>
    <property type="molecule type" value="Genomic_DNA"/>
</dbReference>